<dbReference type="EMBL" id="JAEHTE010000002">
    <property type="protein sequence ID" value="MBI6883041.1"/>
    <property type="molecule type" value="Genomic_DNA"/>
</dbReference>
<dbReference type="AlphaFoldDB" id="A0A8I1JHU5"/>
<dbReference type="RefSeq" id="WP_198746656.1">
    <property type="nucleotide sequence ID" value="NZ_JAEHTE010000002.1"/>
</dbReference>
<dbReference type="Proteomes" id="UP000637061">
    <property type="component" value="Unassembled WGS sequence"/>
</dbReference>
<organism evidence="1 2">
    <name type="scientific">Pseudomonas putida</name>
    <name type="common">Arthrobacter siderocapsulatus</name>
    <dbReference type="NCBI Taxonomy" id="303"/>
    <lineage>
        <taxon>Bacteria</taxon>
        <taxon>Pseudomonadati</taxon>
        <taxon>Pseudomonadota</taxon>
        <taxon>Gammaproteobacteria</taxon>
        <taxon>Pseudomonadales</taxon>
        <taxon>Pseudomonadaceae</taxon>
        <taxon>Pseudomonas</taxon>
    </lineage>
</organism>
<protein>
    <submittedName>
        <fullName evidence="1">Uncharacterized protein</fullName>
    </submittedName>
</protein>
<name>A0A8I1JHU5_PSEPU</name>
<proteinExistence type="predicted"/>
<reference evidence="1" key="1">
    <citation type="submission" date="2020-12" db="EMBL/GenBank/DDBJ databases">
        <title>Enhanced detection system for hospital associated transmission using whole genome sequencing surveillance.</title>
        <authorList>
            <person name="Harrison L.H."/>
            <person name="Van Tyne D."/>
            <person name="Marsh J.W."/>
            <person name="Griffith M.P."/>
            <person name="Snyder D.J."/>
            <person name="Cooper V.S."/>
            <person name="Mustapha M."/>
        </authorList>
    </citation>
    <scope>NUCLEOTIDE SEQUENCE</scope>
    <source>
        <strain evidence="1">PSB00042</strain>
    </source>
</reference>
<sequence length="150" mass="17211">MALSVEQKQKLVKSYGFELLARDQGINAGFPGSLMLKDPNSNDPDEWCIVGDSQEDLLDEAIDFHDMSYYMHGDWEHIFDGKAGQRVCRIVLDTVEQSIITADVQIDWKWRKLGTDDLADLLESLNDNDIWSDLDMQEGMERSNELPDWV</sequence>
<evidence type="ECO:0000313" key="1">
    <source>
        <dbReference type="EMBL" id="MBI6883041.1"/>
    </source>
</evidence>
<accession>A0A8I1JHU5</accession>
<gene>
    <name evidence="1" type="ORF">JEU22_03865</name>
</gene>
<comment type="caution">
    <text evidence="1">The sequence shown here is derived from an EMBL/GenBank/DDBJ whole genome shotgun (WGS) entry which is preliminary data.</text>
</comment>
<evidence type="ECO:0000313" key="2">
    <source>
        <dbReference type="Proteomes" id="UP000637061"/>
    </source>
</evidence>